<comment type="caution">
    <text evidence="1">The sequence shown here is derived from an EMBL/GenBank/DDBJ whole genome shotgun (WGS) entry which is preliminary data.</text>
</comment>
<accession>X1SP92</accession>
<gene>
    <name evidence="1" type="ORF">S12H4_13719</name>
</gene>
<dbReference type="Gene3D" id="2.60.120.260">
    <property type="entry name" value="Galactose-binding domain-like"/>
    <property type="match status" value="1"/>
</dbReference>
<dbReference type="EMBL" id="BARW01006529">
    <property type="protein sequence ID" value="GAI77170.1"/>
    <property type="molecule type" value="Genomic_DNA"/>
</dbReference>
<feature type="non-terminal residue" evidence="1">
    <location>
        <position position="1"/>
    </location>
</feature>
<evidence type="ECO:0008006" key="2">
    <source>
        <dbReference type="Google" id="ProtNLM"/>
    </source>
</evidence>
<organism evidence="1">
    <name type="scientific">marine sediment metagenome</name>
    <dbReference type="NCBI Taxonomy" id="412755"/>
    <lineage>
        <taxon>unclassified sequences</taxon>
        <taxon>metagenomes</taxon>
        <taxon>ecological metagenomes</taxon>
    </lineage>
</organism>
<reference evidence="1" key="1">
    <citation type="journal article" date="2014" name="Front. Microbiol.">
        <title>High frequency of phylogenetically diverse reductive dehalogenase-homologous genes in deep subseafloor sedimentary metagenomes.</title>
        <authorList>
            <person name="Kawai M."/>
            <person name="Futagami T."/>
            <person name="Toyoda A."/>
            <person name="Takaki Y."/>
            <person name="Nishi S."/>
            <person name="Hori S."/>
            <person name="Arai W."/>
            <person name="Tsubouchi T."/>
            <person name="Morono Y."/>
            <person name="Uchiyama I."/>
            <person name="Ito T."/>
            <person name="Fujiyama A."/>
            <person name="Inagaki F."/>
            <person name="Takami H."/>
        </authorList>
    </citation>
    <scope>NUCLEOTIDE SEQUENCE</scope>
    <source>
        <strain evidence="1">Expedition CK06-06</strain>
    </source>
</reference>
<proteinExistence type="predicted"/>
<name>X1SP92_9ZZZZ</name>
<protein>
    <recommendedName>
        <fullName evidence="2">LTD domain-containing protein</fullName>
    </recommendedName>
</protein>
<dbReference type="AlphaFoldDB" id="X1SP92"/>
<sequence length="463" mass="49851">GDGGDWPVAADGSGVTLAKRKPNSAAELARNWTWSVQRGGTPGKMNFPDDDIKPVKHDLIGFGDNWRYDDSGSNKGFLWRYEGYNDNSWDLQPASFYSGQSIIGDTKTAVTTLYSTGCSDEGSVLSPGQEDGHYFITSDSTPLTVMQNHPAWAANDSTSMWIGLSGQGTDNQPGGNYSFSTTFDMTGWLYETAEVSFTIAVDNELLDVKINGVSTGITSVGHDAFRGPYTINSGFVSGVNQIDFVFQNWGSLANPMGLRINISGTAIPVLGNTKVNQGPVTHYFRKSFIYNGDPKSSVMVDLNHLIDDGAVFYLNGKEIYRYNMPEGTINYLTPASSNITDPHTSGFISIPVTNMTAGTNLLAVELHQSNQDDDVLFAAAVSATENPTPSVESIKVAFNEITSAIDNPFWLELINYGETTIDLTDSVIACAGAVTGEYIIPAVSLNTGDYLVLDDATLGFSPA</sequence>
<feature type="non-terminal residue" evidence="1">
    <location>
        <position position="463"/>
    </location>
</feature>
<evidence type="ECO:0000313" key="1">
    <source>
        <dbReference type="EMBL" id="GAI77170.1"/>
    </source>
</evidence>